<dbReference type="GO" id="GO:0016020">
    <property type="term" value="C:membrane"/>
    <property type="evidence" value="ECO:0007669"/>
    <property type="project" value="InterPro"/>
</dbReference>
<feature type="region of interest" description="Disordered" evidence="9">
    <location>
        <begin position="366"/>
        <end position="388"/>
    </location>
</feature>
<dbReference type="InterPro" id="IPR036890">
    <property type="entry name" value="HATPase_C_sf"/>
</dbReference>
<keyword evidence="13" id="KW-1185">Reference proteome</keyword>
<keyword evidence="4" id="KW-0808">Transferase</keyword>
<evidence type="ECO:0000313" key="12">
    <source>
        <dbReference type="EMBL" id="MQY09193.1"/>
    </source>
</evidence>
<dbReference type="GO" id="GO:0000155">
    <property type="term" value="F:phosphorelay sensor kinase activity"/>
    <property type="evidence" value="ECO:0007669"/>
    <property type="project" value="InterPro"/>
</dbReference>
<keyword evidence="7" id="KW-0067">ATP-binding</keyword>
<dbReference type="GO" id="GO:0046983">
    <property type="term" value="F:protein dimerization activity"/>
    <property type="evidence" value="ECO:0007669"/>
    <property type="project" value="InterPro"/>
</dbReference>
<evidence type="ECO:0000256" key="1">
    <source>
        <dbReference type="ARBA" id="ARBA00000085"/>
    </source>
</evidence>
<proteinExistence type="predicted"/>
<keyword evidence="10" id="KW-0812">Transmembrane</keyword>
<feature type="transmembrane region" description="Helical" evidence="10">
    <location>
        <begin position="20"/>
        <end position="41"/>
    </location>
</feature>
<evidence type="ECO:0000256" key="8">
    <source>
        <dbReference type="ARBA" id="ARBA00023012"/>
    </source>
</evidence>
<dbReference type="AlphaFoldDB" id="A0A7K0C6X8"/>
<dbReference type="CDD" id="cd16917">
    <property type="entry name" value="HATPase_UhpB-NarQ-NarX-like"/>
    <property type="match status" value="1"/>
</dbReference>
<protein>
    <recommendedName>
        <fullName evidence="2">histidine kinase</fullName>
        <ecNumber evidence="2">2.7.13.3</ecNumber>
    </recommendedName>
</protein>
<dbReference type="OrthoDB" id="227596at2"/>
<feature type="transmembrane region" description="Helical" evidence="10">
    <location>
        <begin position="137"/>
        <end position="155"/>
    </location>
</feature>
<reference evidence="12 13" key="1">
    <citation type="submission" date="2019-10" db="EMBL/GenBank/DDBJ databases">
        <title>Actinomadura rubteroloni sp. nov. and Actinomadura macrotermitis sp. nov., isolated from the gut of fungus growing-termite Macrotermes natalensis.</title>
        <authorList>
            <person name="Benndorf R."/>
            <person name="Martin K."/>
            <person name="Kuefner M."/>
            <person name="De Beer W."/>
            <person name="Kaster A.-K."/>
            <person name="Vollmers J."/>
            <person name="Poulsen M."/>
            <person name="Beemelmanns C."/>
        </authorList>
    </citation>
    <scope>NUCLEOTIDE SEQUENCE [LARGE SCALE GENOMIC DNA]</scope>
    <source>
        <strain evidence="12 13">RB68</strain>
    </source>
</reference>
<dbReference type="Pfam" id="PF07730">
    <property type="entry name" value="HisKA_3"/>
    <property type="match status" value="1"/>
</dbReference>
<evidence type="ECO:0000256" key="6">
    <source>
        <dbReference type="ARBA" id="ARBA00022777"/>
    </source>
</evidence>
<dbReference type="EMBL" id="WEGH01000005">
    <property type="protein sequence ID" value="MQY09193.1"/>
    <property type="molecule type" value="Genomic_DNA"/>
</dbReference>
<dbReference type="SUPFAM" id="SSF55874">
    <property type="entry name" value="ATPase domain of HSP90 chaperone/DNA topoisomerase II/histidine kinase"/>
    <property type="match status" value="1"/>
</dbReference>
<evidence type="ECO:0000256" key="2">
    <source>
        <dbReference type="ARBA" id="ARBA00012438"/>
    </source>
</evidence>
<accession>A0A7K0C6X8</accession>
<evidence type="ECO:0000259" key="11">
    <source>
        <dbReference type="Pfam" id="PF07730"/>
    </source>
</evidence>
<dbReference type="Gene3D" id="1.20.5.1930">
    <property type="match status" value="1"/>
</dbReference>
<keyword evidence="10" id="KW-0472">Membrane</keyword>
<comment type="caution">
    <text evidence="12">The sequence shown here is derived from an EMBL/GenBank/DDBJ whole genome shotgun (WGS) entry which is preliminary data.</text>
</comment>
<dbReference type="SUPFAM" id="SSF103473">
    <property type="entry name" value="MFS general substrate transporter"/>
    <property type="match status" value="1"/>
</dbReference>
<feature type="transmembrane region" description="Helical" evidence="10">
    <location>
        <begin position="112"/>
        <end position="131"/>
    </location>
</feature>
<dbReference type="InterPro" id="IPR011712">
    <property type="entry name" value="Sig_transdc_His_kin_sub3_dim/P"/>
</dbReference>
<evidence type="ECO:0000256" key="10">
    <source>
        <dbReference type="SAM" id="Phobius"/>
    </source>
</evidence>
<evidence type="ECO:0000256" key="7">
    <source>
        <dbReference type="ARBA" id="ARBA00022840"/>
    </source>
</evidence>
<dbReference type="InterPro" id="IPR036259">
    <property type="entry name" value="MFS_trans_sf"/>
</dbReference>
<dbReference type="RefSeq" id="WP_153540629.1">
    <property type="nucleotide sequence ID" value="NZ_WEGH01000005.1"/>
</dbReference>
<comment type="catalytic activity">
    <reaction evidence="1">
        <text>ATP + protein L-histidine = ADP + protein N-phospho-L-histidine.</text>
        <dbReference type="EC" id="2.7.13.3"/>
    </reaction>
</comment>
<dbReference type="GO" id="GO:0005524">
    <property type="term" value="F:ATP binding"/>
    <property type="evidence" value="ECO:0007669"/>
    <property type="project" value="UniProtKB-KW"/>
</dbReference>
<keyword evidence="5" id="KW-0547">Nucleotide-binding</keyword>
<organism evidence="12 13">
    <name type="scientific">Actinomadura macrotermitis</name>
    <dbReference type="NCBI Taxonomy" id="2585200"/>
    <lineage>
        <taxon>Bacteria</taxon>
        <taxon>Bacillati</taxon>
        <taxon>Actinomycetota</taxon>
        <taxon>Actinomycetes</taxon>
        <taxon>Streptosporangiales</taxon>
        <taxon>Thermomonosporaceae</taxon>
        <taxon>Actinomadura</taxon>
    </lineage>
</organism>
<keyword evidence="10" id="KW-1133">Transmembrane helix</keyword>
<keyword evidence="6" id="KW-0418">Kinase</keyword>
<keyword evidence="3" id="KW-0597">Phosphoprotein</keyword>
<dbReference type="Gene3D" id="3.30.565.10">
    <property type="entry name" value="Histidine kinase-like ATPase, C-terminal domain"/>
    <property type="match status" value="1"/>
</dbReference>
<dbReference type="Proteomes" id="UP000487268">
    <property type="component" value="Unassembled WGS sequence"/>
</dbReference>
<evidence type="ECO:0000256" key="3">
    <source>
        <dbReference type="ARBA" id="ARBA00022553"/>
    </source>
</evidence>
<dbReference type="EC" id="2.7.13.3" evidence="2"/>
<evidence type="ECO:0000256" key="4">
    <source>
        <dbReference type="ARBA" id="ARBA00022679"/>
    </source>
</evidence>
<sequence>MSAHDPPPATPWSRRPVTDTAMALAVALSTATGEFGTGFFGPALSGLGGRVPPLWLGVPLAVGAGLLTWWRRGLPLLLLAGSLLANALVPAHLAVTVALYTLAERTTAWPKVTAGTLASAALVGVPIWRFAGADGAIPISMAVCVAPALLGMYVGTRRELVERVQERAERAEHEQQRRVAQARSDERAQIARDMHDVVAHRVSLMVLQATALEAAKGEEAAAIGTQIGATGREALAELRSLVAVLRNDDDVPLAPQPGLADLDALIEESRRIGIPVVLDVAGHAGERPPLLVEHTAYRFVQEALTNVHKHAPGARTRVRVQRTPRLLRLSVGNGRGRQAVGGALPGGGHGLLGLAERVRLVGGEFTAGPTPGGGFEVTAEMPIPQEGR</sequence>
<dbReference type="PANTHER" id="PTHR24421">
    <property type="entry name" value="NITRATE/NITRITE SENSOR PROTEIN NARX-RELATED"/>
    <property type="match status" value="1"/>
</dbReference>
<name>A0A7K0C6X8_9ACTN</name>
<feature type="domain" description="Signal transduction histidine kinase subgroup 3 dimerisation and phosphoacceptor" evidence="11">
    <location>
        <begin position="186"/>
        <end position="249"/>
    </location>
</feature>
<evidence type="ECO:0000256" key="5">
    <source>
        <dbReference type="ARBA" id="ARBA00022741"/>
    </source>
</evidence>
<evidence type="ECO:0000256" key="9">
    <source>
        <dbReference type="SAM" id="MobiDB-lite"/>
    </source>
</evidence>
<gene>
    <name evidence="12" type="ORF">ACRB68_73070</name>
</gene>
<feature type="transmembrane region" description="Helical" evidence="10">
    <location>
        <begin position="76"/>
        <end position="100"/>
    </location>
</feature>
<feature type="transmembrane region" description="Helical" evidence="10">
    <location>
        <begin position="53"/>
        <end position="70"/>
    </location>
</feature>
<dbReference type="InterPro" id="IPR050482">
    <property type="entry name" value="Sensor_HK_TwoCompSys"/>
</dbReference>
<dbReference type="PANTHER" id="PTHR24421:SF10">
    <property type="entry name" value="NITRATE_NITRITE SENSOR PROTEIN NARQ"/>
    <property type="match status" value="1"/>
</dbReference>
<keyword evidence="8" id="KW-0902">Two-component regulatory system</keyword>
<evidence type="ECO:0000313" key="13">
    <source>
        <dbReference type="Proteomes" id="UP000487268"/>
    </source>
</evidence>